<evidence type="ECO:0000313" key="4">
    <source>
        <dbReference type="Proteomes" id="UP000292958"/>
    </source>
</evidence>
<dbReference type="Gene3D" id="2.40.160.100">
    <property type="match status" value="1"/>
</dbReference>
<proteinExistence type="predicted"/>
<feature type="signal peptide" evidence="1">
    <location>
        <begin position="1"/>
        <end position="35"/>
    </location>
</feature>
<feature type="domain" description="Alginate export" evidence="2">
    <location>
        <begin position="90"/>
        <end position="479"/>
    </location>
</feature>
<evidence type="ECO:0000259" key="2">
    <source>
        <dbReference type="Pfam" id="PF13372"/>
    </source>
</evidence>
<protein>
    <submittedName>
        <fullName evidence="3">Alginate export protein</fullName>
    </submittedName>
</protein>
<dbReference type="Pfam" id="PF13372">
    <property type="entry name" value="Alginate_exp"/>
    <property type="match status" value="1"/>
</dbReference>
<gene>
    <name evidence="3" type="ORF">BDD14_6079</name>
</gene>
<organism evidence="3 4">
    <name type="scientific">Edaphobacter modestus</name>
    <dbReference type="NCBI Taxonomy" id="388466"/>
    <lineage>
        <taxon>Bacteria</taxon>
        <taxon>Pseudomonadati</taxon>
        <taxon>Acidobacteriota</taxon>
        <taxon>Terriglobia</taxon>
        <taxon>Terriglobales</taxon>
        <taxon>Acidobacteriaceae</taxon>
        <taxon>Edaphobacter</taxon>
    </lineage>
</organism>
<evidence type="ECO:0000313" key="3">
    <source>
        <dbReference type="EMBL" id="RZU35306.1"/>
    </source>
</evidence>
<reference evidence="3 4" key="1">
    <citation type="submission" date="2019-02" db="EMBL/GenBank/DDBJ databases">
        <title>Genomic Encyclopedia of Archaeal and Bacterial Type Strains, Phase II (KMG-II): from individual species to whole genera.</title>
        <authorList>
            <person name="Goeker M."/>
        </authorList>
    </citation>
    <scope>NUCLEOTIDE SEQUENCE [LARGE SCALE GENOMIC DNA]</scope>
    <source>
        <strain evidence="3 4">DSM 18101</strain>
    </source>
</reference>
<keyword evidence="1" id="KW-0732">Signal</keyword>
<dbReference type="EMBL" id="SHKW01000003">
    <property type="protein sequence ID" value="RZU35306.1"/>
    <property type="molecule type" value="Genomic_DNA"/>
</dbReference>
<dbReference type="InterPro" id="IPR053728">
    <property type="entry name" value="Alginate_Permeability_Chnl"/>
</dbReference>
<dbReference type="Proteomes" id="UP000292958">
    <property type="component" value="Unassembled WGS sequence"/>
</dbReference>
<dbReference type="OrthoDB" id="9764666at2"/>
<comment type="caution">
    <text evidence="3">The sequence shown here is derived from an EMBL/GenBank/DDBJ whole genome shotgun (WGS) entry which is preliminary data.</text>
</comment>
<dbReference type="InterPro" id="IPR025388">
    <property type="entry name" value="Alginate_export_dom"/>
</dbReference>
<accession>A0A4V2G318</accession>
<name>A0A4V2G318_9BACT</name>
<sequence length="490" mass="55269">MQKSPKTCCDFRIPNSVLSLLWVIALLLPAAFGQANDSHQTTVADFERPVYVPLDRSEEDWSFLKDPELRTDPWDPLKYVALRNAPGWYVTLAGEERSFYEHYRNYNWGAGPQDGNGYYLNRFLGSADFHLGSSTRFFFELKSGLEFGRAGGPRPVQDEDKLDINQLFIEFHPPSHGDRPRASLKIGRQDLQYGEGTLLDVRDLNVRQSFDGIKLILRPKDWQVDLFAMRPALSNPGLFDDYPDHTQTLWGVYGTSSKHLPGFIRQLDAYYLGLDRKIARFARGSERDQRHTVGSLIYGGKGNFSYVGEVDLQFGKFGSGNILAWKYAQSLSYSFSHLKFRPVPSLLFGISSGDTNPANPDLQTFHPLFPKGLYYGFIDDSGSLNAIVLHGKIALQISKKVSLAPDIFFFWRQRTTDGLYSHPGVLLRSGLASGKQYVGALQDISITWTVDHHTTVQLLGAYYEAGAFLRETSPPGRNTAYVSGKVIYRF</sequence>
<dbReference type="AlphaFoldDB" id="A0A4V2G318"/>
<evidence type="ECO:0000256" key="1">
    <source>
        <dbReference type="SAM" id="SignalP"/>
    </source>
</evidence>
<feature type="chain" id="PRO_5020992819" evidence="1">
    <location>
        <begin position="36"/>
        <end position="490"/>
    </location>
</feature>
<keyword evidence="4" id="KW-1185">Reference proteome</keyword>